<evidence type="ECO:0000256" key="1">
    <source>
        <dbReference type="SAM" id="MobiDB-lite"/>
    </source>
</evidence>
<dbReference type="KEGG" id="mlr:MELLADRAFT_65042"/>
<feature type="region of interest" description="Disordered" evidence="1">
    <location>
        <begin position="200"/>
        <end position="220"/>
    </location>
</feature>
<keyword evidence="3" id="KW-1185">Reference proteome</keyword>
<reference evidence="3" key="1">
    <citation type="journal article" date="2011" name="Proc. Natl. Acad. Sci. U.S.A.">
        <title>Obligate biotrophy features unraveled by the genomic analysis of rust fungi.</title>
        <authorList>
            <person name="Duplessis S."/>
            <person name="Cuomo C.A."/>
            <person name="Lin Y.-C."/>
            <person name="Aerts A."/>
            <person name="Tisserant E."/>
            <person name="Veneault-Fourrey C."/>
            <person name="Joly D.L."/>
            <person name="Hacquard S."/>
            <person name="Amselem J."/>
            <person name="Cantarel B.L."/>
            <person name="Chiu R."/>
            <person name="Coutinho P.M."/>
            <person name="Feau N."/>
            <person name="Field M."/>
            <person name="Frey P."/>
            <person name="Gelhaye E."/>
            <person name="Goldberg J."/>
            <person name="Grabherr M.G."/>
            <person name="Kodira C.D."/>
            <person name="Kohler A."/>
            <person name="Kuees U."/>
            <person name="Lindquist E.A."/>
            <person name="Lucas S.M."/>
            <person name="Mago R."/>
            <person name="Mauceli E."/>
            <person name="Morin E."/>
            <person name="Murat C."/>
            <person name="Pangilinan J.L."/>
            <person name="Park R."/>
            <person name="Pearson M."/>
            <person name="Quesneville H."/>
            <person name="Rouhier N."/>
            <person name="Sakthikumar S."/>
            <person name="Salamov A.A."/>
            <person name="Schmutz J."/>
            <person name="Selles B."/>
            <person name="Shapiro H."/>
            <person name="Tanguay P."/>
            <person name="Tuskan G.A."/>
            <person name="Henrissat B."/>
            <person name="Van de Peer Y."/>
            <person name="Rouze P."/>
            <person name="Ellis J.G."/>
            <person name="Dodds P.N."/>
            <person name="Schein J.E."/>
            <person name="Zhong S."/>
            <person name="Hamelin R.C."/>
            <person name="Grigoriev I.V."/>
            <person name="Szabo L.J."/>
            <person name="Martin F."/>
        </authorList>
    </citation>
    <scope>NUCLEOTIDE SEQUENCE [LARGE SCALE GENOMIC DNA]</scope>
    <source>
        <strain evidence="3">98AG31 / pathotype 3-4-7</strain>
    </source>
</reference>
<feature type="compositionally biased region" description="Polar residues" evidence="1">
    <location>
        <begin position="444"/>
        <end position="454"/>
    </location>
</feature>
<accession>F4RTS3</accession>
<evidence type="ECO:0000313" key="3">
    <source>
        <dbReference type="Proteomes" id="UP000001072"/>
    </source>
</evidence>
<organism evidence="3">
    <name type="scientific">Melampsora larici-populina (strain 98AG31 / pathotype 3-4-7)</name>
    <name type="common">Poplar leaf rust fungus</name>
    <dbReference type="NCBI Taxonomy" id="747676"/>
    <lineage>
        <taxon>Eukaryota</taxon>
        <taxon>Fungi</taxon>
        <taxon>Dikarya</taxon>
        <taxon>Basidiomycota</taxon>
        <taxon>Pucciniomycotina</taxon>
        <taxon>Pucciniomycetes</taxon>
        <taxon>Pucciniales</taxon>
        <taxon>Melampsoraceae</taxon>
        <taxon>Melampsora</taxon>
    </lineage>
</organism>
<dbReference type="GeneID" id="18930367"/>
<feature type="compositionally biased region" description="Basic and acidic residues" evidence="1">
    <location>
        <begin position="434"/>
        <end position="443"/>
    </location>
</feature>
<evidence type="ECO:0000313" key="2">
    <source>
        <dbReference type="EMBL" id="EGG04210.1"/>
    </source>
</evidence>
<gene>
    <name evidence="2" type="ORF">MELLADRAFT_65042</name>
</gene>
<feature type="compositionally biased region" description="Polar residues" evidence="1">
    <location>
        <begin position="373"/>
        <end position="384"/>
    </location>
</feature>
<dbReference type="OrthoDB" id="10539411at2759"/>
<feature type="region of interest" description="Disordered" evidence="1">
    <location>
        <begin position="425"/>
        <end position="454"/>
    </location>
</feature>
<proteinExistence type="predicted"/>
<dbReference type="InParanoid" id="F4RTS3"/>
<sequence>MGFFSSNDLGQDLLNGDQISQYMGSCDEIFGQAVENRHIGTGEDHNDIQSDLWPLLNRSPHEYFHQVEILPSQNSHTHLFGQGLEDSRHISEQGGIFTDTFRYCNKDTRFSNWDYPDRQSEQTNMMMTSNEDGACIQNTLGVNQQDISKLAGKTTDESQYGRYPNNIFEGFQTVSPHFLTPTSHSNRCIPFSDEIISHEAETSKGTKGSPNKGESRFSDSCAGSLSIEDYPISDFEIQGFAFQQGGEFDSAGTHLEGINSNMNKEINNPKHSYAPEKLSPELPLLNPPTELQYSSYSSILPEVMSPRRLDCSRLFERKNCLNAYNSLLEQDVTSSFPANQGQHTASQIPAHTTLGLPVTSHLIATPNFKDPGASNSGKEQITNPENEIPGLVQEDLLIDNPSNIWGDHINNVMGWQFLPNIHHSSGTSNTPSSKGDDYEHSSLDLHSSNNQGSTSAWFTQSFEPSLLDMEESGKFFDKSWKNGNGKRLPFCLTTQNIPETYQEHSMQKKLMTEMDFNLIDSFISKQRQGYHSGEGSVTEHVTTSMQDPPHCCNHHEDYDTIEVNGICTRHSLPTASNPATHPSSTSRLDKIYPLDSKNNSKEMFVSSGNVIMGGCILEENDGKLTKKNSRKEPNTDIYRKQIRSEFDTKAEEPVEPFMIKLDHFLEAEMKPRGWTSRNEQILTRRFKLLTHEFMLMLAKAQLNYVCNRDEVDSTLVEGYNWLIDIWRTIPVETVKFKDFPQVIECNKAFYPNTIEYTMSLRLLKDDIFDFNQQRFSACWK</sequence>
<dbReference type="AlphaFoldDB" id="F4RTS3"/>
<dbReference type="HOGENOM" id="CLU_359055_0_0_1"/>
<feature type="region of interest" description="Disordered" evidence="1">
    <location>
        <begin position="363"/>
        <end position="384"/>
    </location>
</feature>
<dbReference type="VEuPathDB" id="FungiDB:MELLADRAFT_65042"/>
<dbReference type="RefSeq" id="XP_007412671.1">
    <property type="nucleotide sequence ID" value="XM_007412609.1"/>
</dbReference>
<protein>
    <submittedName>
        <fullName evidence="2">Uncharacterized protein</fullName>
    </submittedName>
</protein>
<dbReference type="EMBL" id="GL883120">
    <property type="protein sequence ID" value="EGG04210.1"/>
    <property type="molecule type" value="Genomic_DNA"/>
</dbReference>
<name>F4RTS3_MELLP</name>
<dbReference type="Proteomes" id="UP000001072">
    <property type="component" value="Unassembled WGS sequence"/>
</dbReference>